<proteinExistence type="predicted"/>
<keyword evidence="2" id="KW-1185">Reference proteome</keyword>
<evidence type="ECO:0000313" key="2">
    <source>
        <dbReference type="Proteomes" id="UP000314294"/>
    </source>
</evidence>
<dbReference type="EMBL" id="SRLO01000060">
    <property type="protein sequence ID" value="TNN79826.1"/>
    <property type="molecule type" value="Genomic_DNA"/>
</dbReference>
<gene>
    <name evidence="1" type="ORF">EYF80_009863</name>
</gene>
<organism evidence="1 2">
    <name type="scientific">Liparis tanakae</name>
    <name type="common">Tanaka's snailfish</name>
    <dbReference type="NCBI Taxonomy" id="230148"/>
    <lineage>
        <taxon>Eukaryota</taxon>
        <taxon>Metazoa</taxon>
        <taxon>Chordata</taxon>
        <taxon>Craniata</taxon>
        <taxon>Vertebrata</taxon>
        <taxon>Euteleostomi</taxon>
        <taxon>Actinopterygii</taxon>
        <taxon>Neopterygii</taxon>
        <taxon>Teleostei</taxon>
        <taxon>Neoteleostei</taxon>
        <taxon>Acanthomorphata</taxon>
        <taxon>Eupercaria</taxon>
        <taxon>Perciformes</taxon>
        <taxon>Cottioidei</taxon>
        <taxon>Cottales</taxon>
        <taxon>Liparidae</taxon>
        <taxon>Liparis</taxon>
    </lineage>
</organism>
<name>A0A4Z2IPN2_9TELE</name>
<reference evidence="1 2" key="1">
    <citation type="submission" date="2019-03" db="EMBL/GenBank/DDBJ databases">
        <title>First draft genome of Liparis tanakae, snailfish: a comprehensive survey of snailfish specific genes.</title>
        <authorList>
            <person name="Kim W."/>
            <person name="Song I."/>
            <person name="Jeong J.-H."/>
            <person name="Kim D."/>
            <person name="Kim S."/>
            <person name="Ryu S."/>
            <person name="Song J.Y."/>
            <person name="Lee S.K."/>
        </authorList>
    </citation>
    <scope>NUCLEOTIDE SEQUENCE [LARGE SCALE GENOMIC DNA]</scope>
    <source>
        <tissue evidence="1">Muscle</tissue>
    </source>
</reference>
<dbReference type="Proteomes" id="UP000314294">
    <property type="component" value="Unassembled WGS sequence"/>
</dbReference>
<accession>A0A4Z2IPN2</accession>
<evidence type="ECO:0000313" key="1">
    <source>
        <dbReference type="EMBL" id="TNN79826.1"/>
    </source>
</evidence>
<comment type="caution">
    <text evidence="1">The sequence shown here is derived from an EMBL/GenBank/DDBJ whole genome shotgun (WGS) entry which is preliminary data.</text>
</comment>
<dbReference type="AlphaFoldDB" id="A0A4Z2IPN2"/>
<sequence>MKLCHETQPSTQYWFFFKAGFVVRQCCNNSGSASLASILDMGMLLAGSVLRKVSALATSPFLGLDAAVWTSCLPVLFLRIR</sequence>
<protein>
    <submittedName>
        <fullName evidence="1">Uncharacterized protein</fullName>
    </submittedName>
</protein>